<evidence type="ECO:0000256" key="5">
    <source>
        <dbReference type="ARBA" id="ARBA00022777"/>
    </source>
</evidence>
<dbReference type="SUPFAM" id="SSF56112">
    <property type="entry name" value="Protein kinase-like (PK-like)"/>
    <property type="match status" value="1"/>
</dbReference>
<dbReference type="InterPro" id="IPR045269">
    <property type="entry name" value="Atg1-like"/>
</dbReference>
<keyword evidence="3" id="KW-0808">Transferase</keyword>
<evidence type="ECO:0000256" key="3">
    <source>
        <dbReference type="ARBA" id="ARBA00022679"/>
    </source>
</evidence>
<proteinExistence type="predicted"/>
<evidence type="ECO:0000256" key="4">
    <source>
        <dbReference type="ARBA" id="ARBA00022741"/>
    </source>
</evidence>
<evidence type="ECO:0000256" key="6">
    <source>
        <dbReference type="ARBA" id="ARBA00022840"/>
    </source>
</evidence>
<dbReference type="PANTHER" id="PTHR24348">
    <property type="entry name" value="SERINE/THREONINE-PROTEIN KINASE UNC-51-RELATED"/>
    <property type="match status" value="1"/>
</dbReference>
<dbReference type="InterPro" id="IPR011009">
    <property type="entry name" value="Kinase-like_dom_sf"/>
</dbReference>
<dbReference type="PROSITE" id="PS00108">
    <property type="entry name" value="PROTEIN_KINASE_ST"/>
    <property type="match status" value="1"/>
</dbReference>
<evidence type="ECO:0000256" key="2">
    <source>
        <dbReference type="ARBA" id="ARBA00022527"/>
    </source>
</evidence>
<dbReference type="GO" id="GO:0005524">
    <property type="term" value="F:ATP binding"/>
    <property type="evidence" value="ECO:0007669"/>
    <property type="project" value="UniProtKB-KW"/>
</dbReference>
<evidence type="ECO:0000259" key="9">
    <source>
        <dbReference type="PROSITE" id="PS50011"/>
    </source>
</evidence>
<reference evidence="10" key="1">
    <citation type="submission" date="2021-01" db="EMBL/GenBank/DDBJ databases">
        <authorList>
            <person name="Corre E."/>
            <person name="Pelletier E."/>
            <person name="Niang G."/>
            <person name="Scheremetjew M."/>
            <person name="Finn R."/>
            <person name="Kale V."/>
            <person name="Holt S."/>
            <person name="Cochrane G."/>
            <person name="Meng A."/>
            <person name="Brown T."/>
            <person name="Cohen L."/>
        </authorList>
    </citation>
    <scope>NUCLEOTIDE SEQUENCE</scope>
    <source>
        <strain evidence="10">CCMP219</strain>
    </source>
</reference>
<organism evidence="10">
    <name type="scientific">Chlamydomonas euryale</name>
    <dbReference type="NCBI Taxonomy" id="1486919"/>
    <lineage>
        <taxon>Eukaryota</taxon>
        <taxon>Viridiplantae</taxon>
        <taxon>Chlorophyta</taxon>
        <taxon>core chlorophytes</taxon>
        <taxon>Chlorophyceae</taxon>
        <taxon>CS clade</taxon>
        <taxon>Chlamydomonadales</taxon>
        <taxon>Chlamydomonadaceae</taxon>
        <taxon>Chlamydomonas</taxon>
    </lineage>
</organism>
<gene>
    <name evidence="10" type="ORF">CEUR00632_LOCUS8562</name>
</gene>
<dbReference type="AlphaFoldDB" id="A0A7R9VAN3"/>
<protein>
    <recommendedName>
        <fullName evidence="1">cyclin-dependent kinase</fullName>
        <ecNumber evidence="1">2.7.11.22</ecNumber>
    </recommendedName>
</protein>
<dbReference type="FunFam" id="3.30.200.20:FF:000049">
    <property type="entry name" value="cyclin-dependent kinase-like 1 isoform X1"/>
    <property type="match status" value="1"/>
</dbReference>
<keyword evidence="2" id="KW-0723">Serine/threonine-protein kinase</keyword>
<dbReference type="FunFam" id="1.10.510.10:FF:000571">
    <property type="entry name" value="Maternal embryonic leucine zipper kinase"/>
    <property type="match status" value="1"/>
</dbReference>
<dbReference type="InterPro" id="IPR000719">
    <property type="entry name" value="Prot_kinase_dom"/>
</dbReference>
<name>A0A7R9VAN3_9CHLO</name>
<keyword evidence="6" id="KW-0067">ATP-binding</keyword>
<evidence type="ECO:0000313" key="10">
    <source>
        <dbReference type="EMBL" id="CAD8288523.1"/>
    </source>
</evidence>
<dbReference type="EC" id="2.7.11.22" evidence="1"/>
<dbReference type="InterPro" id="IPR008271">
    <property type="entry name" value="Ser/Thr_kinase_AS"/>
</dbReference>
<dbReference type="GO" id="GO:0010506">
    <property type="term" value="P:regulation of autophagy"/>
    <property type="evidence" value="ECO:0007669"/>
    <property type="project" value="InterPro"/>
</dbReference>
<keyword evidence="5" id="KW-0418">Kinase</keyword>
<dbReference type="SMART" id="SM00220">
    <property type="entry name" value="S_TKc"/>
    <property type="match status" value="1"/>
</dbReference>
<evidence type="ECO:0000256" key="7">
    <source>
        <dbReference type="ARBA" id="ARBA00047811"/>
    </source>
</evidence>
<accession>A0A7R9VAN3</accession>
<dbReference type="Gene3D" id="1.10.510.10">
    <property type="entry name" value="Transferase(Phosphotransferase) domain 1"/>
    <property type="match status" value="1"/>
</dbReference>
<comment type="catalytic activity">
    <reaction evidence="7">
        <text>L-threonyl-[protein] + ATP = O-phospho-L-threonyl-[protein] + ADP + H(+)</text>
        <dbReference type="Rhea" id="RHEA:46608"/>
        <dbReference type="Rhea" id="RHEA-COMP:11060"/>
        <dbReference type="Rhea" id="RHEA-COMP:11605"/>
        <dbReference type="ChEBI" id="CHEBI:15378"/>
        <dbReference type="ChEBI" id="CHEBI:30013"/>
        <dbReference type="ChEBI" id="CHEBI:30616"/>
        <dbReference type="ChEBI" id="CHEBI:61977"/>
        <dbReference type="ChEBI" id="CHEBI:456216"/>
        <dbReference type="EC" id="2.7.11.22"/>
    </reaction>
</comment>
<evidence type="ECO:0000256" key="8">
    <source>
        <dbReference type="ARBA" id="ARBA00048367"/>
    </source>
</evidence>
<sequence length="361" mass="40549">MEPYEFLDKIAEGAYGSVWKCVHRSTGRFVAVKRLKDPTPLGSEEYEFAIREVKLLQMLNHVNVVQLIEAYQSTRGRLYLVFEYVEHTMLSVLKTAFNHGQRLTNAHVKWMTRQLLAALSYMHSNNIIHRDLKPSNVLVSSAGTVKLCDFGFAKHWLQTSNMNTMRIGTPEYMGPELISSRTGYDGVKVDVWAAGVLLYVMLVGVFPFETQDDNFSNTAGLYDIWLQQIKTSWREAPNNSSAASRLSPELKDMLDRMFEVKQDARIDVAGIRAHPWLLKPLPKPLASALKSLEVEQAKIDTLVAQGAYKNSDADKMLEAMLEKAAAQAMPTEQVMRVPLSKVKRSAVIALPDAMGAIKEDA</sequence>
<dbReference type="GO" id="GO:0004693">
    <property type="term" value="F:cyclin-dependent protein serine/threonine kinase activity"/>
    <property type="evidence" value="ECO:0007669"/>
    <property type="project" value="UniProtKB-EC"/>
</dbReference>
<dbReference type="GO" id="GO:0005737">
    <property type="term" value="C:cytoplasm"/>
    <property type="evidence" value="ECO:0007669"/>
    <property type="project" value="TreeGrafter"/>
</dbReference>
<dbReference type="PROSITE" id="PS50011">
    <property type="entry name" value="PROTEIN_KINASE_DOM"/>
    <property type="match status" value="1"/>
</dbReference>
<comment type="catalytic activity">
    <reaction evidence="8">
        <text>L-seryl-[protein] + ATP = O-phospho-L-seryl-[protein] + ADP + H(+)</text>
        <dbReference type="Rhea" id="RHEA:17989"/>
        <dbReference type="Rhea" id="RHEA-COMP:9863"/>
        <dbReference type="Rhea" id="RHEA-COMP:11604"/>
        <dbReference type="ChEBI" id="CHEBI:15378"/>
        <dbReference type="ChEBI" id="CHEBI:29999"/>
        <dbReference type="ChEBI" id="CHEBI:30616"/>
        <dbReference type="ChEBI" id="CHEBI:83421"/>
        <dbReference type="ChEBI" id="CHEBI:456216"/>
        <dbReference type="EC" id="2.7.11.22"/>
    </reaction>
</comment>
<dbReference type="EMBL" id="HBEC01018243">
    <property type="protein sequence ID" value="CAD8288523.1"/>
    <property type="molecule type" value="Transcribed_RNA"/>
</dbReference>
<feature type="domain" description="Protein kinase" evidence="9">
    <location>
        <begin position="4"/>
        <end position="277"/>
    </location>
</feature>
<evidence type="ECO:0000256" key="1">
    <source>
        <dbReference type="ARBA" id="ARBA00012425"/>
    </source>
</evidence>
<keyword evidence="4" id="KW-0547">Nucleotide-binding</keyword>
<dbReference type="Pfam" id="PF00069">
    <property type="entry name" value="Pkinase"/>
    <property type="match status" value="1"/>
</dbReference>